<keyword evidence="4" id="KW-1185">Reference proteome</keyword>
<evidence type="ECO:0000256" key="1">
    <source>
        <dbReference type="ARBA" id="ARBA00022821"/>
    </source>
</evidence>
<organism evidence="3 4">
    <name type="scientific">Vigna mungo</name>
    <name type="common">Black gram</name>
    <name type="synonym">Phaseolus mungo</name>
    <dbReference type="NCBI Taxonomy" id="3915"/>
    <lineage>
        <taxon>Eukaryota</taxon>
        <taxon>Viridiplantae</taxon>
        <taxon>Streptophyta</taxon>
        <taxon>Embryophyta</taxon>
        <taxon>Tracheophyta</taxon>
        <taxon>Spermatophyta</taxon>
        <taxon>Magnoliopsida</taxon>
        <taxon>eudicotyledons</taxon>
        <taxon>Gunneridae</taxon>
        <taxon>Pentapetalae</taxon>
        <taxon>rosids</taxon>
        <taxon>fabids</taxon>
        <taxon>Fabales</taxon>
        <taxon>Fabaceae</taxon>
        <taxon>Papilionoideae</taxon>
        <taxon>50 kb inversion clade</taxon>
        <taxon>NPAAA clade</taxon>
        <taxon>indigoferoid/millettioid clade</taxon>
        <taxon>Phaseoleae</taxon>
        <taxon>Vigna</taxon>
    </lineage>
</organism>
<evidence type="ECO:0000259" key="2">
    <source>
        <dbReference type="Pfam" id="PF23247"/>
    </source>
</evidence>
<dbReference type="Proteomes" id="UP001374535">
    <property type="component" value="Chromosome 10"/>
</dbReference>
<keyword evidence="1" id="KW-0611">Plant defense</keyword>
<dbReference type="AlphaFoldDB" id="A0AAQ3MLD2"/>
<reference evidence="3 4" key="1">
    <citation type="journal article" date="2023" name="Life. Sci Alliance">
        <title>Evolutionary insights into 3D genome organization and epigenetic landscape of Vigna mungo.</title>
        <authorList>
            <person name="Junaid A."/>
            <person name="Singh B."/>
            <person name="Bhatia S."/>
        </authorList>
    </citation>
    <scope>NUCLEOTIDE SEQUENCE [LARGE SCALE GENOMIC DNA]</scope>
    <source>
        <strain evidence="3">Urdbean</strain>
    </source>
</reference>
<evidence type="ECO:0000313" key="3">
    <source>
        <dbReference type="EMBL" id="WVY93489.1"/>
    </source>
</evidence>
<dbReference type="InterPro" id="IPR032675">
    <property type="entry name" value="LRR_dom_sf"/>
</dbReference>
<gene>
    <name evidence="3" type="ORF">V8G54_032577</name>
</gene>
<dbReference type="InterPro" id="IPR057135">
    <property type="entry name" value="At4g27190-like_LRR"/>
</dbReference>
<sequence>MILPNKIQIQRNQVNKETFRSLPTSFFPKLESVYIEKCNKLKTIFCETVTSLPKLRHLNVTGCNEWEEIISLGSRKVGQNKNFLNPCHNKCFPKLQSIWVEECNKLKTIFFLCIVSRLPNLESLSVDNCNNLEAIISPYSMEATQSRNL</sequence>
<dbReference type="Gene3D" id="3.80.10.10">
    <property type="entry name" value="Ribonuclease Inhibitor"/>
    <property type="match status" value="1"/>
</dbReference>
<dbReference type="InterPro" id="IPR050905">
    <property type="entry name" value="Plant_NBS-LRR"/>
</dbReference>
<proteinExistence type="predicted"/>
<feature type="domain" description="Disease resistance protein At4g27190-like leucine-rich repeats" evidence="2">
    <location>
        <begin position="10"/>
        <end position="76"/>
    </location>
</feature>
<dbReference type="Pfam" id="PF23247">
    <property type="entry name" value="LRR_RPS2"/>
    <property type="match status" value="2"/>
</dbReference>
<name>A0AAQ3MLD2_VIGMU</name>
<dbReference type="PANTHER" id="PTHR33463:SF151">
    <property type="entry name" value="NB-ARC DOMAIN-CONTAINING PROTEIN"/>
    <property type="match status" value="1"/>
</dbReference>
<dbReference type="PANTHER" id="PTHR33463">
    <property type="entry name" value="NB-ARC DOMAIN-CONTAINING PROTEIN-RELATED"/>
    <property type="match status" value="1"/>
</dbReference>
<evidence type="ECO:0000313" key="4">
    <source>
        <dbReference type="Proteomes" id="UP001374535"/>
    </source>
</evidence>
<accession>A0AAQ3MLD2</accession>
<dbReference type="SUPFAM" id="SSF52047">
    <property type="entry name" value="RNI-like"/>
    <property type="match status" value="1"/>
</dbReference>
<feature type="domain" description="Disease resistance protein At4g27190-like leucine-rich repeats" evidence="2">
    <location>
        <begin position="87"/>
        <end position="137"/>
    </location>
</feature>
<dbReference type="EMBL" id="CP144691">
    <property type="protein sequence ID" value="WVY93489.1"/>
    <property type="molecule type" value="Genomic_DNA"/>
</dbReference>
<protein>
    <recommendedName>
        <fullName evidence="2">Disease resistance protein At4g27190-like leucine-rich repeats domain-containing protein</fullName>
    </recommendedName>
</protein>